<evidence type="ECO:0000313" key="2">
    <source>
        <dbReference type="Proteomes" id="UP000053825"/>
    </source>
</evidence>
<dbReference type="Proteomes" id="UP000053825">
    <property type="component" value="Unassembled WGS sequence"/>
</dbReference>
<organism evidence="1 2">
    <name type="scientific">Habropoda laboriosa</name>
    <dbReference type="NCBI Taxonomy" id="597456"/>
    <lineage>
        <taxon>Eukaryota</taxon>
        <taxon>Metazoa</taxon>
        <taxon>Ecdysozoa</taxon>
        <taxon>Arthropoda</taxon>
        <taxon>Hexapoda</taxon>
        <taxon>Insecta</taxon>
        <taxon>Pterygota</taxon>
        <taxon>Neoptera</taxon>
        <taxon>Endopterygota</taxon>
        <taxon>Hymenoptera</taxon>
        <taxon>Apocrita</taxon>
        <taxon>Aculeata</taxon>
        <taxon>Apoidea</taxon>
        <taxon>Anthophila</taxon>
        <taxon>Apidae</taxon>
        <taxon>Habropoda</taxon>
    </lineage>
</organism>
<accession>A0A0L7RFD6</accession>
<dbReference type="EMBL" id="KQ414606">
    <property type="protein sequence ID" value="KOC69560.1"/>
    <property type="molecule type" value="Genomic_DNA"/>
</dbReference>
<protein>
    <submittedName>
        <fullName evidence="1">Uncharacterized protein</fullName>
    </submittedName>
</protein>
<dbReference type="AlphaFoldDB" id="A0A0L7RFD6"/>
<keyword evidence="2" id="KW-1185">Reference proteome</keyword>
<evidence type="ECO:0000313" key="1">
    <source>
        <dbReference type="EMBL" id="KOC69560.1"/>
    </source>
</evidence>
<sequence>MIGRFHDCPSCESANKRRCAIGGRWCCAADNNKNVCGRAGGGPGETGVSVYLDIVDESLCAHANAQT</sequence>
<gene>
    <name evidence="1" type="ORF">WH47_05503</name>
</gene>
<reference evidence="1 2" key="1">
    <citation type="submission" date="2015-07" db="EMBL/GenBank/DDBJ databases">
        <title>The genome of Habropoda laboriosa.</title>
        <authorList>
            <person name="Pan H."/>
            <person name="Kapheim K."/>
        </authorList>
    </citation>
    <scope>NUCLEOTIDE SEQUENCE [LARGE SCALE GENOMIC DNA]</scope>
    <source>
        <strain evidence="1">0110345459</strain>
    </source>
</reference>
<proteinExistence type="predicted"/>
<name>A0A0L7RFD6_9HYME</name>